<dbReference type="EMBL" id="LN824141">
    <property type="protein sequence ID" value="CEP77994.1"/>
    <property type="molecule type" value="Genomic_DNA"/>
</dbReference>
<dbReference type="HOGENOM" id="CLU_049131_1_0_0"/>
<dbReference type="KEGG" id="dtn:DTL3_0684"/>
<dbReference type="InterPro" id="IPR027417">
    <property type="entry name" value="P-loop_NTPase"/>
</dbReference>
<dbReference type="Proteomes" id="UP000032809">
    <property type="component" value="Chromosome I"/>
</dbReference>
<dbReference type="PATRIC" id="fig|1006576.9.peg.664"/>
<dbReference type="InterPro" id="IPR039430">
    <property type="entry name" value="Thymidylate_kin-like_dom"/>
</dbReference>
<dbReference type="GO" id="GO:0006227">
    <property type="term" value="P:dUDP biosynthetic process"/>
    <property type="evidence" value="ECO:0007669"/>
    <property type="project" value="TreeGrafter"/>
</dbReference>
<dbReference type="GO" id="GO:0006235">
    <property type="term" value="P:dTTP biosynthetic process"/>
    <property type="evidence" value="ECO:0007669"/>
    <property type="project" value="TreeGrafter"/>
</dbReference>
<evidence type="ECO:0000256" key="1">
    <source>
        <dbReference type="ARBA" id="ARBA00009776"/>
    </source>
</evidence>
<evidence type="ECO:0000256" key="3">
    <source>
        <dbReference type="ARBA" id="ARBA00022840"/>
    </source>
</evidence>
<proteinExistence type="inferred from homology"/>
<feature type="domain" description="Thymidylate kinase-like" evidence="4">
    <location>
        <begin position="12"/>
        <end position="202"/>
    </location>
</feature>
<keyword evidence="3" id="KW-0067">ATP-binding</keyword>
<name>A0A0C7P1W6_DEFTU</name>
<dbReference type="STRING" id="1006576.DTL3_0684"/>
<dbReference type="GO" id="GO:0005829">
    <property type="term" value="C:cytosol"/>
    <property type="evidence" value="ECO:0007669"/>
    <property type="project" value="TreeGrafter"/>
</dbReference>
<keyword evidence="2" id="KW-0547">Nucleotide-binding</keyword>
<keyword evidence="5" id="KW-0808">Transferase</keyword>
<dbReference type="GO" id="GO:0006233">
    <property type="term" value="P:dTDP biosynthetic process"/>
    <property type="evidence" value="ECO:0007669"/>
    <property type="project" value="TreeGrafter"/>
</dbReference>
<dbReference type="RefSeq" id="WP_045087529.1">
    <property type="nucleotide sequence ID" value="NZ_LN824141.1"/>
</dbReference>
<comment type="similarity">
    <text evidence="1">Belongs to the thymidylate kinase family.</text>
</comment>
<dbReference type="EC" id="2.7.4.9" evidence="5"/>
<evidence type="ECO:0000313" key="6">
    <source>
        <dbReference type="Proteomes" id="UP000032809"/>
    </source>
</evidence>
<dbReference type="GO" id="GO:0004798">
    <property type="term" value="F:dTMP kinase activity"/>
    <property type="evidence" value="ECO:0007669"/>
    <property type="project" value="UniProtKB-EC"/>
</dbReference>
<evidence type="ECO:0000259" key="4">
    <source>
        <dbReference type="Pfam" id="PF02223"/>
    </source>
</evidence>
<organism evidence="5 6">
    <name type="scientific">Defluviitoga tunisiensis</name>
    <dbReference type="NCBI Taxonomy" id="1006576"/>
    <lineage>
        <taxon>Bacteria</taxon>
        <taxon>Thermotogati</taxon>
        <taxon>Thermotogota</taxon>
        <taxon>Thermotogae</taxon>
        <taxon>Petrotogales</taxon>
        <taxon>Petrotogaceae</taxon>
        <taxon>Defluviitoga</taxon>
    </lineage>
</organism>
<dbReference type="PANTHER" id="PTHR10344:SF4">
    <property type="entry name" value="UMP-CMP KINASE 2, MITOCHONDRIAL"/>
    <property type="match status" value="1"/>
</dbReference>
<evidence type="ECO:0000313" key="5">
    <source>
        <dbReference type="EMBL" id="CEP77994.1"/>
    </source>
</evidence>
<gene>
    <name evidence="5" type="primary">tmk</name>
    <name evidence="5" type="ORF">DTL3_0684</name>
</gene>
<dbReference type="OrthoDB" id="9774907at2"/>
<sequence>MKKGELIVLESGTDASGKATQSDLLYNRLINEKETVLKVEFPNYKSESSSLIKMYLRGEFGEDAESVNPYASSTFFAVDRYATYNLELKQFYEEGGIIIADRYTTSNMIYQSSKFETKEEKDSFLDWLWDLEFNKFALPKPSLVIFLNIPPKISVELLKKRDKKVEGIGKKDIHEKNINYINKTYQNAMYVASKYNWNIINCLKDDGRLKTKEEIHEEVYNIYKNIINRR</sequence>
<dbReference type="SUPFAM" id="SSF52540">
    <property type="entry name" value="P-loop containing nucleoside triphosphate hydrolases"/>
    <property type="match status" value="1"/>
</dbReference>
<accession>A0A0C7P1W6</accession>
<dbReference type="Pfam" id="PF02223">
    <property type="entry name" value="Thymidylate_kin"/>
    <property type="match status" value="1"/>
</dbReference>
<dbReference type="Gene3D" id="3.40.50.300">
    <property type="entry name" value="P-loop containing nucleotide triphosphate hydrolases"/>
    <property type="match status" value="1"/>
</dbReference>
<keyword evidence="5" id="KW-0418">Kinase</keyword>
<reference evidence="6" key="1">
    <citation type="submission" date="2014-11" db="EMBL/GenBank/DDBJ databases">
        <authorList>
            <person name="Wibberg D."/>
        </authorList>
    </citation>
    <scope>NUCLEOTIDE SEQUENCE [LARGE SCALE GENOMIC DNA]</scope>
    <source>
        <strain evidence="6">L3</strain>
    </source>
</reference>
<keyword evidence="6" id="KW-1185">Reference proteome</keyword>
<dbReference type="AlphaFoldDB" id="A0A0C7P1W6"/>
<dbReference type="PANTHER" id="PTHR10344">
    <property type="entry name" value="THYMIDYLATE KINASE"/>
    <property type="match status" value="1"/>
</dbReference>
<dbReference type="GO" id="GO:0005524">
    <property type="term" value="F:ATP binding"/>
    <property type="evidence" value="ECO:0007669"/>
    <property type="project" value="UniProtKB-KW"/>
</dbReference>
<evidence type="ECO:0000256" key="2">
    <source>
        <dbReference type="ARBA" id="ARBA00022741"/>
    </source>
</evidence>
<protein>
    <submittedName>
        <fullName evidence="5">Thymidylate kinase</fullName>
        <ecNumber evidence="5">2.7.4.9</ecNumber>
    </submittedName>
</protein>
<dbReference type="FunFam" id="3.40.50.300:FF:002288">
    <property type="entry name" value="Probable thymidylate kinase"/>
    <property type="match status" value="1"/>
</dbReference>